<comment type="subcellular location">
    <subcellularLocation>
        <location evidence="1 13">Mitochondrion inner membrane</location>
        <topology evidence="1 13">Single-pass membrane protein</topology>
    </subcellularLocation>
</comment>
<comment type="function">
    <text evidence="12">Component of the MICOS complex, a large protein complex of the mitochondrial inner membrane that plays crucial roles in the maintenance of crista junctions, inner membrane architecture, and formation of contact sites to the outer membrane. Plays a role in keeping cristae membranes connected to the inner boundary membrane. Also promotes protein import via the mitochondrial intermembrane space assembly (MIA) pathway.</text>
</comment>
<dbReference type="AlphaFoldDB" id="G0SHY5"/>
<evidence type="ECO:0000256" key="12">
    <source>
        <dbReference type="ARBA" id="ARBA00025571"/>
    </source>
</evidence>
<gene>
    <name evidence="16" type="ORF">CTHT_0073820</name>
</gene>
<feature type="compositionally biased region" description="Basic and acidic residues" evidence="15">
    <location>
        <begin position="254"/>
        <end position="266"/>
    </location>
</feature>
<keyword evidence="18 19" id="KW-0002">3D-structure</keyword>
<evidence type="ECO:0000256" key="9">
    <source>
        <dbReference type="ARBA" id="ARBA00023054"/>
    </source>
</evidence>
<keyword evidence="9 14" id="KW-0175">Coiled coil</keyword>
<dbReference type="RefSeq" id="XP_006697637.1">
    <property type="nucleotide sequence ID" value="XM_006697574.1"/>
</dbReference>
<dbReference type="PANTHER" id="PTHR15415:SF7">
    <property type="entry name" value="MICOS COMPLEX SUBUNIT MIC60"/>
    <property type="match status" value="1"/>
</dbReference>
<feature type="region of interest" description="Disordered" evidence="15">
    <location>
        <begin position="205"/>
        <end position="275"/>
    </location>
</feature>
<comment type="subunit">
    <text evidence="3 13">Component of the mitochondrial contact site and cristae organizing system (MICOS) complex.</text>
</comment>
<feature type="region of interest" description="Disordered" evidence="15">
    <location>
        <begin position="64"/>
        <end position="102"/>
    </location>
</feature>
<feature type="compositionally biased region" description="Basic and acidic residues" evidence="15">
    <location>
        <begin position="287"/>
        <end position="306"/>
    </location>
</feature>
<keyword evidence="8 13" id="KW-1133">Transmembrane helix</keyword>
<evidence type="ECO:0000256" key="8">
    <source>
        <dbReference type="ARBA" id="ARBA00022989"/>
    </source>
</evidence>
<evidence type="ECO:0000256" key="2">
    <source>
        <dbReference type="ARBA" id="ARBA00010877"/>
    </source>
</evidence>
<dbReference type="GO" id="GO:0061617">
    <property type="term" value="C:MICOS complex"/>
    <property type="evidence" value="ECO:0007669"/>
    <property type="project" value="TreeGrafter"/>
</dbReference>
<dbReference type="Proteomes" id="UP000008066">
    <property type="component" value="Unassembled WGS sequence"/>
</dbReference>
<dbReference type="OMA" id="RLDHQMQ"/>
<feature type="coiled-coil region" evidence="14">
    <location>
        <begin position="373"/>
        <end position="400"/>
    </location>
</feature>
<keyword evidence="10 13" id="KW-0496">Mitochondrion</keyword>
<dbReference type="EMBL" id="GL988048">
    <property type="protein sequence ID" value="EGS17055.1"/>
    <property type="molecule type" value="Genomic_DNA"/>
</dbReference>
<dbReference type="eggNOG" id="KOG1854">
    <property type="taxonomic scope" value="Eukaryota"/>
</dbReference>
<feature type="region of interest" description="Disordered" evidence="15">
    <location>
        <begin position="287"/>
        <end position="317"/>
    </location>
</feature>
<dbReference type="HOGENOM" id="CLU_008024_1_2_1"/>
<dbReference type="Pfam" id="PF09731">
    <property type="entry name" value="Mitofilin"/>
    <property type="match status" value="1"/>
</dbReference>
<evidence type="ECO:0000256" key="4">
    <source>
        <dbReference type="ARBA" id="ARBA00018116"/>
    </source>
</evidence>
<dbReference type="GO" id="GO:0042407">
    <property type="term" value="P:cristae formation"/>
    <property type="evidence" value="ECO:0007669"/>
    <property type="project" value="TreeGrafter"/>
</dbReference>
<keyword evidence="6 13" id="KW-0999">Mitochondrion inner membrane</keyword>
<evidence type="ECO:0007829" key="19">
    <source>
        <dbReference type="PDB" id="7PV1"/>
    </source>
</evidence>
<dbReference type="PDB" id="7PV1">
    <property type="method" value="X-ray"/>
    <property type="resolution" value="2.50 A"/>
    <property type="chains" value="A/B/C/D=565-586, A/B/C/D=622-691"/>
</dbReference>
<dbReference type="KEGG" id="cthr:CTHT_0073820"/>
<keyword evidence="17" id="KW-1185">Reference proteome</keyword>
<sequence length="693" mass="76476">MLRTSLPSVRALGSRPAAVTAAAGRQWQLAAARRAQLNVAQLVSGAIIVSLSVRANSTLQRFYTDDAKPASPETTTSTTTTAPPPPPPPPPQTTPLPPPPKKKAGFFRRLRNYILTLTFLSALAFGGGVWYSRVNDNFHDFFTTYVPYGEQAVLYLEELDLKKRFPNIADRVGSSRRSDLGDSVKVAPHSGASWRVADGSEISARQSSSIQAVESAKKEAKVTRAKPAVIEEAKKKEEEKEEQTPKEAAASVVQEKKTVPKPEPPKSEPSSPAAAIVPAAALVEEKKEEEEVKKKKWKAPEVDEPSRWPPASPIDPITVPDAAEPVVQELVRMLNDIITVINHDGANEKYGATIGKAKEKIAKVGQKIRDMKAAAEQEAAQQVKQKIDEFDKTANELVSRLESVIVAQEQAFRREFEEEMARVKASYDAKVQLIQQRERQLAEQRLQNQLLEQAVELQRHFAREVQEQVERERDGRLGRLQELSAAVADLERLTADWNSVIDTNLRTQQLHVAVEAVRASLDDARHPRPFIRELVALKEIAAGDPVVDAAIASIPPSAYQRGISTRAELIDRFRRVANEVRKASLLPEDAGLASHASSYVLSKVLFKKPVPATTTTTAGAVGDDVESILARTQAFLEEGDLDNAAREMNALTGWSKTLSRDWLAEVRKVLEVRQALEVIQAEARLQSLRLEQQ</sequence>
<name>G0SHY5_CHATD</name>
<evidence type="ECO:0000256" key="5">
    <source>
        <dbReference type="ARBA" id="ARBA00022692"/>
    </source>
</evidence>
<evidence type="ECO:0000256" key="7">
    <source>
        <dbReference type="ARBA" id="ARBA00022946"/>
    </source>
</evidence>
<evidence type="ECO:0000256" key="6">
    <source>
        <dbReference type="ARBA" id="ARBA00022792"/>
    </source>
</evidence>
<feature type="transmembrane region" description="Helical" evidence="13">
    <location>
        <begin position="110"/>
        <end position="131"/>
    </location>
</feature>
<evidence type="ECO:0000313" key="17">
    <source>
        <dbReference type="Proteomes" id="UP000008066"/>
    </source>
</evidence>
<feature type="compositionally biased region" description="Pro residues" evidence="15">
    <location>
        <begin position="82"/>
        <end position="99"/>
    </location>
</feature>
<evidence type="ECO:0000256" key="1">
    <source>
        <dbReference type="ARBA" id="ARBA00004434"/>
    </source>
</evidence>
<dbReference type="PANTHER" id="PTHR15415">
    <property type="entry name" value="MITOFILIN"/>
    <property type="match status" value="1"/>
</dbReference>
<protein>
    <recommendedName>
        <fullName evidence="4 13">MICOS complex subunit MIC60</fullName>
    </recommendedName>
    <alternativeName>
        <fullName evidence="13">Mitofilin</fullName>
    </alternativeName>
</protein>
<dbReference type="SMR" id="G0SHY5"/>
<evidence type="ECO:0000256" key="14">
    <source>
        <dbReference type="SAM" id="Coils"/>
    </source>
</evidence>
<feature type="compositionally biased region" description="Low complexity" evidence="15">
    <location>
        <begin position="69"/>
        <end position="81"/>
    </location>
</feature>
<evidence type="ECO:0000256" key="15">
    <source>
        <dbReference type="SAM" id="MobiDB-lite"/>
    </source>
</evidence>
<keyword evidence="11 13" id="KW-0472">Membrane</keyword>
<evidence type="ECO:0000256" key="13">
    <source>
        <dbReference type="RuleBase" id="RU363000"/>
    </source>
</evidence>
<reference evidence="16 17" key="1">
    <citation type="journal article" date="2011" name="Cell">
        <title>Insight into structure and assembly of the nuclear pore complex by utilizing the genome of a eukaryotic thermophile.</title>
        <authorList>
            <person name="Amlacher S."/>
            <person name="Sarges P."/>
            <person name="Flemming D."/>
            <person name="van Noort V."/>
            <person name="Kunze R."/>
            <person name="Devos D.P."/>
            <person name="Arumugam M."/>
            <person name="Bork P."/>
            <person name="Hurt E."/>
        </authorList>
    </citation>
    <scope>NUCLEOTIDE SEQUENCE [LARGE SCALE GENOMIC DNA]</scope>
    <source>
        <strain evidence="17">DSM 1495 / CBS 144.50 / IMI 039719</strain>
    </source>
</reference>
<evidence type="ECO:0000256" key="3">
    <source>
        <dbReference type="ARBA" id="ARBA00011875"/>
    </source>
</evidence>
<dbReference type="STRING" id="759272.G0SHY5"/>
<dbReference type="InterPro" id="IPR019133">
    <property type="entry name" value="MIC60"/>
</dbReference>
<feature type="compositionally biased region" description="Basic and acidic residues" evidence="15">
    <location>
        <begin position="229"/>
        <end position="245"/>
    </location>
</feature>
<reference evidence="18 19" key="2">
    <citation type="journal article" date="2022" name="Sci. Adv.">
        <title>Structural insights into crista junction formation by the Mic60-Mic19 complex.</title>
        <authorList>
            <person name="Bock-Bierbaum T."/>
            <person name="Funck K."/>
            <person name="Wollweber F."/>
            <person name="Lisicki E."/>
            <person name="von der Malsburg K."/>
            <person name="von der Malsburg A."/>
            <person name="Laborenz J."/>
            <person name="Noel J.K."/>
            <person name="Hessenberger M."/>
            <person name="Jungbluth S."/>
            <person name="Bernert C."/>
            <person name="Kunz S."/>
            <person name="Riedel D."/>
            <person name="Lilie H."/>
            <person name="Jakobs S."/>
            <person name="van der Laan M."/>
            <person name="Daumke O."/>
        </authorList>
    </citation>
    <scope>X-RAY CRYSTALLOGRAPHY (2.15 ANGSTROMS) OF 657-691</scope>
</reference>
<proteinExistence type="evidence at protein level"/>
<accession>G0SHY5</accession>
<evidence type="ECO:0000256" key="11">
    <source>
        <dbReference type="ARBA" id="ARBA00023136"/>
    </source>
</evidence>
<dbReference type="OrthoDB" id="10261039at2759"/>
<evidence type="ECO:0007829" key="18">
    <source>
        <dbReference type="PDB" id="7PV0"/>
    </source>
</evidence>
<dbReference type="GeneID" id="18261420"/>
<keyword evidence="7" id="KW-0809">Transit peptide</keyword>
<evidence type="ECO:0000256" key="10">
    <source>
        <dbReference type="ARBA" id="ARBA00023128"/>
    </source>
</evidence>
<evidence type="ECO:0000313" key="16">
    <source>
        <dbReference type="EMBL" id="EGS17055.1"/>
    </source>
</evidence>
<comment type="similarity">
    <text evidence="2 13">Belongs to the MICOS complex subunit Mic60 family.</text>
</comment>
<keyword evidence="5 13" id="KW-0812">Transmembrane</keyword>
<organism evidence="17">
    <name type="scientific">Chaetomium thermophilum (strain DSM 1495 / CBS 144.50 / IMI 039719)</name>
    <name type="common">Thermochaetoides thermophila</name>
    <dbReference type="NCBI Taxonomy" id="759272"/>
    <lineage>
        <taxon>Eukaryota</taxon>
        <taxon>Fungi</taxon>
        <taxon>Dikarya</taxon>
        <taxon>Ascomycota</taxon>
        <taxon>Pezizomycotina</taxon>
        <taxon>Sordariomycetes</taxon>
        <taxon>Sordariomycetidae</taxon>
        <taxon>Sordariales</taxon>
        <taxon>Chaetomiaceae</taxon>
        <taxon>Thermochaetoides</taxon>
    </lineage>
</organism>
<dbReference type="PDB" id="7PV0">
    <property type="method" value="X-ray"/>
    <property type="resolution" value="2.15 A"/>
    <property type="chains" value="A/B/C/D/E/F=657-691"/>
</dbReference>